<evidence type="ECO:0000313" key="2">
    <source>
        <dbReference type="Proteomes" id="UP000186817"/>
    </source>
</evidence>
<reference evidence="1 2" key="1">
    <citation type="submission" date="2016-02" db="EMBL/GenBank/DDBJ databases">
        <title>Genome analysis of coral dinoflagellate symbionts highlights evolutionary adaptations to a symbiotic lifestyle.</title>
        <authorList>
            <person name="Aranda M."/>
            <person name="Li Y."/>
            <person name="Liew Y.J."/>
            <person name="Baumgarten S."/>
            <person name="Simakov O."/>
            <person name="Wilson M."/>
            <person name="Piel J."/>
            <person name="Ashoor H."/>
            <person name="Bougouffa S."/>
            <person name="Bajic V.B."/>
            <person name="Ryu T."/>
            <person name="Ravasi T."/>
            <person name="Bayer T."/>
            <person name="Micklem G."/>
            <person name="Kim H."/>
            <person name="Bhak J."/>
            <person name="Lajeunesse T.C."/>
            <person name="Voolstra C.R."/>
        </authorList>
    </citation>
    <scope>NUCLEOTIDE SEQUENCE [LARGE SCALE GENOMIC DNA]</scope>
    <source>
        <strain evidence="1 2">CCMP2467</strain>
    </source>
</reference>
<dbReference type="EMBL" id="LSRX01000247">
    <property type="protein sequence ID" value="OLQ03072.1"/>
    <property type="molecule type" value="Genomic_DNA"/>
</dbReference>
<organism evidence="1 2">
    <name type="scientific">Symbiodinium microadriaticum</name>
    <name type="common">Dinoflagellate</name>
    <name type="synonym">Zooxanthella microadriatica</name>
    <dbReference type="NCBI Taxonomy" id="2951"/>
    <lineage>
        <taxon>Eukaryota</taxon>
        <taxon>Sar</taxon>
        <taxon>Alveolata</taxon>
        <taxon>Dinophyceae</taxon>
        <taxon>Suessiales</taxon>
        <taxon>Symbiodiniaceae</taxon>
        <taxon>Symbiodinium</taxon>
    </lineage>
</organism>
<comment type="caution">
    <text evidence="1">The sequence shown here is derived from an EMBL/GenBank/DDBJ whole genome shotgun (WGS) entry which is preliminary data.</text>
</comment>
<dbReference type="OrthoDB" id="10270600at2759"/>
<name>A0A1Q9E6N0_SYMMI</name>
<gene>
    <name evidence="1" type="ORF">AK812_SmicGene13996</name>
</gene>
<sequence length="241" mass="25901">MTAGPYTLPTSKAQVQADPALRGGAGIPASSSHRGPPLPWAEGNEPSPEACSSQRSCETCPGHSPGLREDVTVVLSALKSTGAGARRGTTALSHRGGRDGLNSLVPGSLKDFSGAMAKVEACAGLWIDPREAFQSSWAERVDEMLTLFANARLAAYRESSHGWFFWNWSDRKVPASEVKEESLLIEAPEQQAVERSLLPSVVQEHAEELRRFPIVVGEWRLALGPGSIPGKLSKDEMLALF</sequence>
<protein>
    <submittedName>
        <fullName evidence="1">Uncharacterized protein</fullName>
    </submittedName>
</protein>
<proteinExistence type="predicted"/>
<keyword evidence="2" id="KW-1185">Reference proteome</keyword>
<dbReference type="Proteomes" id="UP000186817">
    <property type="component" value="Unassembled WGS sequence"/>
</dbReference>
<accession>A0A1Q9E6N0</accession>
<dbReference type="AlphaFoldDB" id="A0A1Q9E6N0"/>
<evidence type="ECO:0000313" key="1">
    <source>
        <dbReference type="EMBL" id="OLQ03072.1"/>
    </source>
</evidence>